<dbReference type="OrthoDB" id="5125733at2759"/>
<dbReference type="Proteomes" id="UP000800094">
    <property type="component" value="Unassembled WGS sequence"/>
</dbReference>
<gene>
    <name evidence="3" type="ORF">BU26DRAFT_24149</name>
</gene>
<dbReference type="Pfam" id="PF06985">
    <property type="entry name" value="HET"/>
    <property type="match status" value="1"/>
</dbReference>
<evidence type="ECO:0000313" key="4">
    <source>
        <dbReference type="Proteomes" id="UP000800094"/>
    </source>
</evidence>
<dbReference type="AlphaFoldDB" id="A0A6A6J1V9"/>
<dbReference type="PANTHER" id="PTHR33112:SF9">
    <property type="entry name" value="HETEROKARYON INCOMPATIBILITY DOMAIN-CONTAINING PROTEIN"/>
    <property type="match status" value="1"/>
</dbReference>
<keyword evidence="4" id="KW-1185">Reference proteome</keyword>
<dbReference type="PANTHER" id="PTHR33112">
    <property type="entry name" value="DOMAIN PROTEIN, PUTATIVE-RELATED"/>
    <property type="match status" value="1"/>
</dbReference>
<dbReference type="GeneID" id="54574352"/>
<evidence type="ECO:0000259" key="2">
    <source>
        <dbReference type="Pfam" id="PF06985"/>
    </source>
</evidence>
<name>A0A6A6J1V9_9PLEO</name>
<dbReference type="EMBL" id="ML987189">
    <property type="protein sequence ID" value="KAF2256548.1"/>
    <property type="molecule type" value="Genomic_DNA"/>
</dbReference>
<proteinExistence type="predicted"/>
<accession>A0A6A6J1V9</accession>
<organism evidence="3 4">
    <name type="scientific">Trematosphaeria pertusa</name>
    <dbReference type="NCBI Taxonomy" id="390896"/>
    <lineage>
        <taxon>Eukaryota</taxon>
        <taxon>Fungi</taxon>
        <taxon>Dikarya</taxon>
        <taxon>Ascomycota</taxon>
        <taxon>Pezizomycotina</taxon>
        <taxon>Dothideomycetes</taxon>
        <taxon>Pleosporomycetidae</taxon>
        <taxon>Pleosporales</taxon>
        <taxon>Massarineae</taxon>
        <taxon>Trematosphaeriaceae</taxon>
        <taxon>Trematosphaeria</taxon>
    </lineage>
</organism>
<feature type="compositionally biased region" description="Polar residues" evidence="1">
    <location>
        <begin position="9"/>
        <end position="18"/>
    </location>
</feature>
<sequence>MPLPKSLRRQTASSSASQTRRKPCRICHNLDPRSHPSSVYHTESSKEATASLTLVLDALSLSKTKDPAEGGCRFCGVLIHALDAFFEGWRGCRQRINVDLKEKGSIKVGIDGDKWKGELVEIYTTSASRAPWPTLGTAHHIPANAGSDDTFDFARRCVQDCLTNPKHVACKLPSKSSIASPKRLLDVGRIAAPIRLIDTQGKSFQYVTLSHCWGSGHTLTATKSNWQKLASNIRFDALPPLFQDAIIITRQLGLRYLWIDSLCIIQDSVRDWETESSKMGAIYENSYVTISATNSGDGGARCLVDRWKPIKIDYENTTGKAFVICARRMLEHHPDLKEGHPARPMGPLATRAWVLQEHVLSTRVLHYTATELLFECKTSYRCECLPSRKAYPTTPALIPKAIAKKSKTHDPVWDAWHHMVEQYSKRDLTVPGDKLPAISGIAAKIKEATGSSYIAGVWKDNLAADLLWSASPASSSDSNRYAMDAYRAPSFSWTSLNVPVTYYTPDEEEREAFRSSIILLSSSISATGLNPLGAVSQASLKLRGPTVHALLSASQRDGIWEYALLIKGTSAISISPDCLLVEEDITVDASCVGKTVRRAHARNELSSFKAPVMCIGIARYDSWTSGLVLGISKRGAPIWERLGTFAAGIEAFQKADETTTQIA</sequence>
<dbReference type="RefSeq" id="XP_033691552.1">
    <property type="nucleotide sequence ID" value="XM_033821022.1"/>
</dbReference>
<evidence type="ECO:0000256" key="1">
    <source>
        <dbReference type="SAM" id="MobiDB-lite"/>
    </source>
</evidence>
<feature type="domain" description="Heterokaryon incompatibility" evidence="2">
    <location>
        <begin position="206"/>
        <end position="357"/>
    </location>
</feature>
<protein>
    <submittedName>
        <fullName evidence="3">HET-domain-containing protein</fullName>
    </submittedName>
</protein>
<feature type="region of interest" description="Disordered" evidence="1">
    <location>
        <begin position="1"/>
        <end position="21"/>
    </location>
</feature>
<dbReference type="InterPro" id="IPR010730">
    <property type="entry name" value="HET"/>
</dbReference>
<evidence type="ECO:0000313" key="3">
    <source>
        <dbReference type="EMBL" id="KAF2256548.1"/>
    </source>
</evidence>
<reference evidence="3" key="1">
    <citation type="journal article" date="2020" name="Stud. Mycol.">
        <title>101 Dothideomycetes genomes: a test case for predicting lifestyles and emergence of pathogens.</title>
        <authorList>
            <person name="Haridas S."/>
            <person name="Albert R."/>
            <person name="Binder M."/>
            <person name="Bloem J."/>
            <person name="Labutti K."/>
            <person name="Salamov A."/>
            <person name="Andreopoulos B."/>
            <person name="Baker S."/>
            <person name="Barry K."/>
            <person name="Bills G."/>
            <person name="Bluhm B."/>
            <person name="Cannon C."/>
            <person name="Castanera R."/>
            <person name="Culley D."/>
            <person name="Daum C."/>
            <person name="Ezra D."/>
            <person name="Gonzalez J."/>
            <person name="Henrissat B."/>
            <person name="Kuo A."/>
            <person name="Liang C."/>
            <person name="Lipzen A."/>
            <person name="Lutzoni F."/>
            <person name="Magnuson J."/>
            <person name="Mondo S."/>
            <person name="Nolan M."/>
            <person name="Ohm R."/>
            <person name="Pangilinan J."/>
            <person name="Park H.-J."/>
            <person name="Ramirez L."/>
            <person name="Alfaro M."/>
            <person name="Sun H."/>
            <person name="Tritt A."/>
            <person name="Yoshinaga Y."/>
            <person name="Zwiers L.-H."/>
            <person name="Turgeon B."/>
            <person name="Goodwin S."/>
            <person name="Spatafora J."/>
            <person name="Crous P."/>
            <person name="Grigoriev I."/>
        </authorList>
    </citation>
    <scope>NUCLEOTIDE SEQUENCE</scope>
    <source>
        <strain evidence="3">CBS 122368</strain>
    </source>
</reference>